<gene>
    <name evidence="2" type="ORF">GH714_044008</name>
</gene>
<evidence type="ECO:0000256" key="1">
    <source>
        <dbReference type="SAM" id="MobiDB-lite"/>
    </source>
</evidence>
<feature type="compositionally biased region" description="Basic and acidic residues" evidence="1">
    <location>
        <begin position="89"/>
        <end position="113"/>
    </location>
</feature>
<dbReference type="EMBL" id="JAAGAX010000581">
    <property type="protein sequence ID" value="KAF2281641.1"/>
    <property type="molecule type" value="Genomic_DNA"/>
</dbReference>
<accession>A0A6A6JYF5</accession>
<dbReference type="AlphaFoldDB" id="A0A6A6JYF5"/>
<keyword evidence="3" id="KW-1185">Reference proteome</keyword>
<evidence type="ECO:0000313" key="2">
    <source>
        <dbReference type="EMBL" id="KAF2281641.1"/>
    </source>
</evidence>
<feature type="region of interest" description="Disordered" evidence="1">
    <location>
        <begin position="1"/>
        <end position="121"/>
    </location>
</feature>
<organism evidence="2 3">
    <name type="scientific">Hevea brasiliensis</name>
    <name type="common">Para rubber tree</name>
    <name type="synonym">Siphonia brasiliensis</name>
    <dbReference type="NCBI Taxonomy" id="3981"/>
    <lineage>
        <taxon>Eukaryota</taxon>
        <taxon>Viridiplantae</taxon>
        <taxon>Streptophyta</taxon>
        <taxon>Embryophyta</taxon>
        <taxon>Tracheophyta</taxon>
        <taxon>Spermatophyta</taxon>
        <taxon>Magnoliopsida</taxon>
        <taxon>eudicotyledons</taxon>
        <taxon>Gunneridae</taxon>
        <taxon>Pentapetalae</taxon>
        <taxon>rosids</taxon>
        <taxon>fabids</taxon>
        <taxon>Malpighiales</taxon>
        <taxon>Euphorbiaceae</taxon>
        <taxon>Crotonoideae</taxon>
        <taxon>Micrandreae</taxon>
        <taxon>Hevea</taxon>
    </lineage>
</organism>
<protein>
    <submittedName>
        <fullName evidence="2">Uncharacterized protein</fullName>
    </submittedName>
</protein>
<evidence type="ECO:0000313" key="3">
    <source>
        <dbReference type="Proteomes" id="UP000467840"/>
    </source>
</evidence>
<feature type="compositionally biased region" description="Basic residues" evidence="1">
    <location>
        <begin position="45"/>
        <end position="54"/>
    </location>
</feature>
<proteinExistence type="predicted"/>
<name>A0A6A6JYF5_HEVBR</name>
<feature type="compositionally biased region" description="Basic and acidic residues" evidence="1">
    <location>
        <begin position="66"/>
        <end position="76"/>
    </location>
</feature>
<reference evidence="2 3" key="1">
    <citation type="journal article" date="2020" name="Mol. Plant">
        <title>The Chromosome-Based Rubber Tree Genome Provides New Insights into Spurge Genome Evolution and Rubber Biosynthesis.</title>
        <authorList>
            <person name="Liu J."/>
            <person name="Shi C."/>
            <person name="Shi C.C."/>
            <person name="Li W."/>
            <person name="Zhang Q.J."/>
            <person name="Zhang Y."/>
            <person name="Li K."/>
            <person name="Lu H.F."/>
            <person name="Shi C."/>
            <person name="Zhu S.T."/>
            <person name="Xiao Z.Y."/>
            <person name="Nan H."/>
            <person name="Yue Y."/>
            <person name="Zhu X.G."/>
            <person name="Wu Y."/>
            <person name="Hong X.N."/>
            <person name="Fan G.Y."/>
            <person name="Tong Y."/>
            <person name="Zhang D."/>
            <person name="Mao C.L."/>
            <person name="Liu Y.L."/>
            <person name="Hao S.J."/>
            <person name="Liu W.Q."/>
            <person name="Lv M.Q."/>
            <person name="Zhang H.B."/>
            <person name="Liu Y."/>
            <person name="Hu-Tang G.R."/>
            <person name="Wang J.P."/>
            <person name="Wang J.H."/>
            <person name="Sun Y.H."/>
            <person name="Ni S.B."/>
            <person name="Chen W.B."/>
            <person name="Zhang X.C."/>
            <person name="Jiao Y.N."/>
            <person name="Eichler E.E."/>
            <person name="Li G.H."/>
            <person name="Liu X."/>
            <person name="Gao L.Z."/>
        </authorList>
    </citation>
    <scope>NUCLEOTIDE SEQUENCE [LARGE SCALE GENOMIC DNA]</scope>
    <source>
        <strain evidence="3">cv. GT1</strain>
        <tissue evidence="2">Leaf</tissue>
    </source>
</reference>
<comment type="caution">
    <text evidence="2">The sequence shown here is derived from an EMBL/GenBank/DDBJ whole genome shotgun (WGS) entry which is preliminary data.</text>
</comment>
<dbReference type="Proteomes" id="UP000467840">
    <property type="component" value="Unassembled WGS sequence"/>
</dbReference>
<sequence>MWNGDKPVRRSARGADRRGSRRRPKPGTRNARGDAVAAIVDISARRHGVPRHPRAPGVGQRAPHSARLETRTKESDMCASQRASKPVRRKEADWRDPLEGCTADRPRSSEKGSSESMPVGTRKMVGRRGCFAERRHGIESSKWAIFGKQNWRCGMNRKPGYGAQLRANPEPTKGVGRLRTAGRWSWKSKSAKECVTTHLPNQLAPKMDGA</sequence>
<dbReference type="PANTHER" id="PTHR33220:SF5">
    <property type="entry name" value="RRNA INTRON-ENCODED HOMING ENDONUCLEASE"/>
    <property type="match status" value="1"/>
</dbReference>
<dbReference type="PANTHER" id="PTHR33220">
    <property type="entry name" value="BNAA09G04420D PROTEIN"/>
    <property type="match status" value="1"/>
</dbReference>